<dbReference type="Gene3D" id="2.60.120.620">
    <property type="entry name" value="q2cbj1_9rhob like domain"/>
    <property type="match status" value="1"/>
</dbReference>
<sequence>MESIQSHVNNIENNGITIIKNGADIELIDKVVSDFENWSSLEENNFIKFKNERVTNFHLYNENTKSLVTNSYVNNILEILFKKKQAVYSSLYFREGTSQGFHVDTPFFAQIQLISIMVFGML</sequence>
<evidence type="ECO:0000313" key="1">
    <source>
        <dbReference type="EMBL" id="QHU35192.1"/>
    </source>
</evidence>
<dbReference type="AlphaFoldDB" id="A0A6C0M101"/>
<organism evidence="1">
    <name type="scientific">viral metagenome</name>
    <dbReference type="NCBI Taxonomy" id="1070528"/>
    <lineage>
        <taxon>unclassified sequences</taxon>
        <taxon>metagenomes</taxon>
        <taxon>organismal metagenomes</taxon>
    </lineage>
</organism>
<dbReference type="SUPFAM" id="SSF51197">
    <property type="entry name" value="Clavaminate synthase-like"/>
    <property type="match status" value="1"/>
</dbReference>
<accession>A0A6C0M101</accession>
<name>A0A6C0M101_9ZZZZ</name>
<evidence type="ECO:0008006" key="2">
    <source>
        <dbReference type="Google" id="ProtNLM"/>
    </source>
</evidence>
<dbReference type="EMBL" id="MN740584">
    <property type="protein sequence ID" value="QHU35192.1"/>
    <property type="molecule type" value="Genomic_DNA"/>
</dbReference>
<proteinExistence type="predicted"/>
<protein>
    <recommendedName>
        <fullName evidence="2">JmjC domain-containing protein</fullName>
    </recommendedName>
</protein>
<reference evidence="1" key="1">
    <citation type="journal article" date="2020" name="Nature">
        <title>Giant virus diversity and host interactions through global metagenomics.</title>
        <authorList>
            <person name="Schulz F."/>
            <person name="Roux S."/>
            <person name="Paez-Espino D."/>
            <person name="Jungbluth S."/>
            <person name="Walsh D.A."/>
            <person name="Denef V.J."/>
            <person name="McMahon K.D."/>
            <person name="Konstantinidis K.T."/>
            <person name="Eloe-Fadrosh E.A."/>
            <person name="Kyrpides N.C."/>
            <person name="Woyke T."/>
        </authorList>
    </citation>
    <scope>NUCLEOTIDE SEQUENCE</scope>
    <source>
        <strain evidence="1">GVMAG-S-1017745-26</strain>
    </source>
</reference>